<dbReference type="EMBL" id="JACIIV010000009">
    <property type="protein sequence ID" value="MBB6227277.1"/>
    <property type="molecule type" value="Genomic_DNA"/>
</dbReference>
<name>A0A841L3P1_9SPHN</name>
<dbReference type="InterPro" id="IPR049449">
    <property type="entry name" value="TesB_ACOT8-like_N"/>
</dbReference>
<reference evidence="2 3" key="1">
    <citation type="submission" date="2020-08" db="EMBL/GenBank/DDBJ databases">
        <title>Genomic Encyclopedia of Type Strains, Phase IV (KMG-IV): sequencing the most valuable type-strain genomes for metagenomic binning, comparative biology and taxonomic classification.</title>
        <authorList>
            <person name="Goeker M."/>
        </authorList>
    </citation>
    <scope>NUCLEOTIDE SEQUENCE [LARGE SCALE GENOMIC DNA]</scope>
    <source>
        <strain evidence="2 3">DSM 102189</strain>
    </source>
</reference>
<evidence type="ECO:0000313" key="2">
    <source>
        <dbReference type="EMBL" id="MBB6227277.1"/>
    </source>
</evidence>
<dbReference type="InterPro" id="IPR029069">
    <property type="entry name" value="HotDog_dom_sf"/>
</dbReference>
<dbReference type="Pfam" id="PF13622">
    <property type="entry name" value="4HBT_3"/>
    <property type="match status" value="1"/>
</dbReference>
<organism evidence="2 3">
    <name type="scientific">Polymorphobacter multimanifer</name>
    <dbReference type="NCBI Taxonomy" id="1070431"/>
    <lineage>
        <taxon>Bacteria</taxon>
        <taxon>Pseudomonadati</taxon>
        <taxon>Pseudomonadota</taxon>
        <taxon>Alphaproteobacteria</taxon>
        <taxon>Sphingomonadales</taxon>
        <taxon>Sphingosinicellaceae</taxon>
        <taxon>Polymorphobacter</taxon>
    </lineage>
</organism>
<protein>
    <submittedName>
        <fullName evidence="2">Uncharacterized protein (TIGR00369 family)</fullName>
    </submittedName>
</protein>
<dbReference type="Proteomes" id="UP000538147">
    <property type="component" value="Unassembled WGS sequence"/>
</dbReference>
<proteinExistence type="predicted"/>
<dbReference type="AlphaFoldDB" id="A0A841L3P1"/>
<sequence>MTSAGLAALLRTQPHGRLDALPYGKLLDLAFERVADEFHLTMPFAIGLVGAPGRLHGGAIAGLLEIAALARVITALPDADAAPRIRPVTITVDFMREGAPQLTTATAEITRLGRRIVNVSARAWQADRAKPIAAANVNFLVDYPRTGSGAGPAR</sequence>
<evidence type="ECO:0000313" key="3">
    <source>
        <dbReference type="Proteomes" id="UP000538147"/>
    </source>
</evidence>
<evidence type="ECO:0000259" key="1">
    <source>
        <dbReference type="Pfam" id="PF13622"/>
    </source>
</evidence>
<gene>
    <name evidence="2" type="ORF">FHS79_001443</name>
</gene>
<dbReference type="Gene3D" id="3.10.129.10">
    <property type="entry name" value="Hotdog Thioesterase"/>
    <property type="match status" value="1"/>
</dbReference>
<keyword evidence="3" id="KW-1185">Reference proteome</keyword>
<dbReference type="RefSeq" id="WP_184197561.1">
    <property type="nucleotide sequence ID" value="NZ_BMOX01000025.1"/>
</dbReference>
<dbReference type="SUPFAM" id="SSF54637">
    <property type="entry name" value="Thioesterase/thiol ester dehydrase-isomerase"/>
    <property type="match status" value="1"/>
</dbReference>
<comment type="caution">
    <text evidence="2">The sequence shown here is derived from an EMBL/GenBank/DDBJ whole genome shotgun (WGS) entry which is preliminary data.</text>
</comment>
<dbReference type="CDD" id="cd03443">
    <property type="entry name" value="PaaI_thioesterase"/>
    <property type="match status" value="1"/>
</dbReference>
<feature type="domain" description="Acyl-CoA thioesterase-like N-terminal HotDog" evidence="1">
    <location>
        <begin position="53"/>
        <end position="139"/>
    </location>
</feature>
<accession>A0A841L3P1</accession>